<dbReference type="EMBL" id="QRGO01000002">
    <property type="protein sequence ID" value="RDV02217.1"/>
    <property type="molecule type" value="Genomic_DNA"/>
</dbReference>
<dbReference type="PANTHER" id="PTHR36508">
    <property type="entry name" value="PROTEIN SLYX"/>
    <property type="match status" value="1"/>
</dbReference>
<sequence length="72" mass="8040">MDDIATLNARLVELEIGRAHQDRVIEDLNEAITAQWKLIDELKRDIARLTAEVREAAVATGPGEPEPPPPHY</sequence>
<dbReference type="InterPro" id="IPR007236">
    <property type="entry name" value="SlyX"/>
</dbReference>
<dbReference type="PANTHER" id="PTHR36508:SF1">
    <property type="entry name" value="PROTEIN SLYX"/>
    <property type="match status" value="1"/>
</dbReference>
<name>A0A371B3Z7_9BRAD</name>
<dbReference type="Gene3D" id="1.20.5.300">
    <property type="match status" value="1"/>
</dbReference>
<proteinExistence type="inferred from homology"/>
<evidence type="ECO:0000313" key="3">
    <source>
        <dbReference type="Proteomes" id="UP000263993"/>
    </source>
</evidence>
<protein>
    <recommendedName>
        <fullName evidence="1">Protein SlyX homolog</fullName>
    </recommendedName>
</protein>
<organism evidence="2 3">
    <name type="scientific">Undibacter mobilis</name>
    <dbReference type="NCBI Taxonomy" id="2292256"/>
    <lineage>
        <taxon>Bacteria</taxon>
        <taxon>Pseudomonadati</taxon>
        <taxon>Pseudomonadota</taxon>
        <taxon>Alphaproteobacteria</taxon>
        <taxon>Hyphomicrobiales</taxon>
        <taxon>Nitrobacteraceae</taxon>
        <taxon>Undibacter</taxon>
    </lineage>
</organism>
<gene>
    <name evidence="1" type="primary">slyX</name>
    <name evidence="2" type="ORF">DXH78_16635</name>
</gene>
<evidence type="ECO:0000313" key="2">
    <source>
        <dbReference type="EMBL" id="RDV02217.1"/>
    </source>
</evidence>
<dbReference type="HAMAP" id="MF_00715">
    <property type="entry name" value="SlyX"/>
    <property type="match status" value="1"/>
</dbReference>
<dbReference type="Pfam" id="PF04102">
    <property type="entry name" value="SlyX"/>
    <property type="match status" value="1"/>
</dbReference>
<comment type="similarity">
    <text evidence="1">Belongs to the SlyX family.</text>
</comment>
<comment type="caution">
    <text evidence="2">The sequence shown here is derived from an EMBL/GenBank/DDBJ whole genome shotgun (WGS) entry which is preliminary data.</text>
</comment>
<dbReference type="OrthoDB" id="9803836at2"/>
<dbReference type="Proteomes" id="UP000263993">
    <property type="component" value="Unassembled WGS sequence"/>
</dbReference>
<accession>A0A371B3Z7</accession>
<evidence type="ECO:0000256" key="1">
    <source>
        <dbReference type="HAMAP-Rule" id="MF_00715"/>
    </source>
</evidence>
<dbReference type="AlphaFoldDB" id="A0A371B3Z7"/>
<reference evidence="3" key="1">
    <citation type="submission" date="2018-08" db="EMBL/GenBank/DDBJ databases">
        <authorList>
            <person name="Kim S.-J."/>
            <person name="Jung G.-Y."/>
        </authorList>
    </citation>
    <scope>NUCLEOTIDE SEQUENCE [LARGE SCALE GENOMIC DNA]</scope>
    <source>
        <strain evidence="3">GY_H</strain>
    </source>
</reference>
<keyword evidence="3" id="KW-1185">Reference proteome</keyword>
<dbReference type="RefSeq" id="WP_115518339.1">
    <property type="nucleotide sequence ID" value="NZ_QRGO01000002.1"/>
</dbReference>